<name>A0ABS5VPS1_9BACT</name>
<evidence type="ECO:0000256" key="9">
    <source>
        <dbReference type="ARBA" id="ARBA00023235"/>
    </source>
</evidence>
<dbReference type="SUPFAM" id="SSF48024">
    <property type="entry name" value="N-terminal domain of DnaB helicase"/>
    <property type="match status" value="1"/>
</dbReference>
<evidence type="ECO:0000256" key="1">
    <source>
        <dbReference type="ARBA" id="ARBA00008428"/>
    </source>
</evidence>
<keyword evidence="6 12" id="KW-0347">Helicase</keyword>
<accession>A0ABS5VPS1</accession>
<keyword evidence="4 12" id="KW-0547">Nucleotide-binding</keyword>
<sequence length="506" mass="56238">MEQGRSTSLRLSGKSNKLIPRDISETLGKLPPQALDLEEAVLGALMLEKNALNAVVEFLKPEHFYKDAHKEIYTAILDLFKASEPVDMRTVVHQLRKNGKIELVGGAYVIPELTAKVSSAANIEYHARVIMELAIKRTLIEVASKIHHDAYEDTTDVFELLDRTESAVFEISDSNLRKNYDNMRNLMARAIQELQVLKDHKDGLTGVPSGFTALDRMTSGWQRSDLVIIAARPGMGKTAFVVSALRNAAVDFKIPVAIFSLEMSSIQLVNRMISAEAELESEKIKKGNLADHEWAQLVHKTSKLSSAPIFIDDTPALSILELRAKCRRLKAESNIQLVVIDYLQLMRGEQAGNREQEIASISRALKGIAKELNVPVLALSQLSRGVETRGGDKRPQLSDLRESGSIEQDADIVMFLYRPEYYKITVDEDGMPTQGVGEVILAKHRNGSTGTAKLKFIGKYTKFGDLDGGSYDNPFSGMITRESRLNTFPDSEEPPRPPMNEDDAPF</sequence>
<dbReference type="InterPro" id="IPR007694">
    <property type="entry name" value="DNA_helicase_DnaB-like_C"/>
</dbReference>
<dbReference type="InterPro" id="IPR016136">
    <property type="entry name" value="DNA_helicase_N/primase_C"/>
</dbReference>
<dbReference type="InterPro" id="IPR027417">
    <property type="entry name" value="P-loop_NTPase"/>
</dbReference>
<keyword evidence="16" id="KW-1185">Reference proteome</keyword>
<evidence type="ECO:0000256" key="4">
    <source>
        <dbReference type="ARBA" id="ARBA00022741"/>
    </source>
</evidence>
<comment type="similarity">
    <text evidence="1 12">Belongs to the helicase family. DnaB subfamily.</text>
</comment>
<dbReference type="NCBIfam" id="TIGR00665">
    <property type="entry name" value="DnaB"/>
    <property type="match status" value="1"/>
</dbReference>
<dbReference type="Proteomes" id="UP000772618">
    <property type="component" value="Unassembled WGS sequence"/>
</dbReference>
<evidence type="ECO:0000256" key="11">
    <source>
        <dbReference type="NCBIfam" id="TIGR00665"/>
    </source>
</evidence>
<evidence type="ECO:0000256" key="3">
    <source>
        <dbReference type="ARBA" id="ARBA00022705"/>
    </source>
</evidence>
<dbReference type="Pfam" id="PF00772">
    <property type="entry name" value="DnaB"/>
    <property type="match status" value="1"/>
</dbReference>
<evidence type="ECO:0000313" key="15">
    <source>
        <dbReference type="EMBL" id="MBT1703440.1"/>
    </source>
</evidence>
<comment type="catalytic activity">
    <reaction evidence="10 12">
        <text>ATP + H2O = ADP + phosphate + H(+)</text>
        <dbReference type="Rhea" id="RHEA:13065"/>
        <dbReference type="ChEBI" id="CHEBI:15377"/>
        <dbReference type="ChEBI" id="CHEBI:15378"/>
        <dbReference type="ChEBI" id="CHEBI:30616"/>
        <dbReference type="ChEBI" id="CHEBI:43474"/>
        <dbReference type="ChEBI" id="CHEBI:456216"/>
        <dbReference type="EC" id="5.6.2.3"/>
    </reaction>
</comment>
<evidence type="ECO:0000256" key="5">
    <source>
        <dbReference type="ARBA" id="ARBA00022801"/>
    </source>
</evidence>
<feature type="region of interest" description="Disordered" evidence="13">
    <location>
        <begin position="483"/>
        <end position="506"/>
    </location>
</feature>
<dbReference type="EMBL" id="JAHESD010000015">
    <property type="protein sequence ID" value="MBT1703440.1"/>
    <property type="molecule type" value="Genomic_DNA"/>
</dbReference>
<gene>
    <name evidence="15" type="primary">dnaB</name>
    <name evidence="15" type="ORF">KK060_09130</name>
</gene>
<dbReference type="Pfam" id="PF03796">
    <property type="entry name" value="DnaB_C"/>
    <property type="match status" value="1"/>
</dbReference>
<protein>
    <recommendedName>
        <fullName evidence="11 12">Replicative DNA helicase</fullName>
        <ecNumber evidence="11 12">5.6.2.3</ecNumber>
    </recommendedName>
</protein>
<dbReference type="Gene3D" id="3.40.50.300">
    <property type="entry name" value="P-loop containing nucleotide triphosphate hydrolases"/>
    <property type="match status" value="1"/>
</dbReference>
<dbReference type="Gene3D" id="1.10.860.10">
    <property type="entry name" value="DNAb Helicase, Chain A"/>
    <property type="match status" value="1"/>
</dbReference>
<evidence type="ECO:0000256" key="8">
    <source>
        <dbReference type="ARBA" id="ARBA00023125"/>
    </source>
</evidence>
<dbReference type="NCBIfam" id="NF004384">
    <property type="entry name" value="PRK05748.1"/>
    <property type="match status" value="1"/>
</dbReference>
<keyword evidence="5 12" id="KW-0378">Hydrolase</keyword>
<comment type="caution">
    <text evidence="15">The sequence shown here is derived from an EMBL/GenBank/DDBJ whole genome shotgun (WGS) entry which is preliminary data.</text>
</comment>
<dbReference type="SUPFAM" id="SSF52540">
    <property type="entry name" value="P-loop containing nucleoside triphosphate hydrolases"/>
    <property type="match status" value="1"/>
</dbReference>
<keyword evidence="2 12" id="KW-0639">Primosome</keyword>
<keyword evidence="8 12" id="KW-0238">DNA-binding</keyword>
<dbReference type="CDD" id="cd00984">
    <property type="entry name" value="DnaB_C"/>
    <property type="match status" value="1"/>
</dbReference>
<organism evidence="15 16">
    <name type="scientific">Chryseosolibacter indicus</name>
    <dbReference type="NCBI Taxonomy" id="2782351"/>
    <lineage>
        <taxon>Bacteria</taxon>
        <taxon>Pseudomonadati</taxon>
        <taxon>Bacteroidota</taxon>
        <taxon>Cytophagia</taxon>
        <taxon>Cytophagales</taxon>
        <taxon>Chryseotaleaceae</taxon>
        <taxon>Chryseosolibacter</taxon>
    </lineage>
</organism>
<dbReference type="InterPro" id="IPR007692">
    <property type="entry name" value="DNA_helicase_DnaB"/>
</dbReference>
<evidence type="ECO:0000256" key="2">
    <source>
        <dbReference type="ARBA" id="ARBA00022515"/>
    </source>
</evidence>
<keyword evidence="7 12" id="KW-0067">ATP-binding</keyword>
<reference evidence="15 16" key="1">
    <citation type="submission" date="2021-05" db="EMBL/GenBank/DDBJ databases">
        <title>A Polyphasic approach of four new species of the genus Ohtaekwangia: Ohtaekwangia histidinii sp. nov., Ohtaekwangia cretensis sp. nov., Ohtaekwangia indiensis sp. nov., Ohtaekwangia reichenbachii sp. nov. from diverse environment.</title>
        <authorList>
            <person name="Octaviana S."/>
        </authorList>
    </citation>
    <scope>NUCLEOTIDE SEQUENCE [LARGE SCALE GENOMIC DNA]</scope>
    <source>
        <strain evidence="15 16">PWU20</strain>
    </source>
</reference>
<evidence type="ECO:0000259" key="14">
    <source>
        <dbReference type="PROSITE" id="PS51199"/>
    </source>
</evidence>
<evidence type="ECO:0000256" key="13">
    <source>
        <dbReference type="SAM" id="MobiDB-lite"/>
    </source>
</evidence>
<feature type="domain" description="SF4 helicase" evidence="14">
    <location>
        <begin position="200"/>
        <end position="470"/>
    </location>
</feature>
<dbReference type="RefSeq" id="WP_254153402.1">
    <property type="nucleotide sequence ID" value="NZ_JAHESD010000015.1"/>
</dbReference>
<evidence type="ECO:0000256" key="10">
    <source>
        <dbReference type="ARBA" id="ARBA00048954"/>
    </source>
</evidence>
<dbReference type="InterPro" id="IPR036185">
    <property type="entry name" value="DNA_heli_DnaB-like_N_sf"/>
</dbReference>
<evidence type="ECO:0000256" key="6">
    <source>
        <dbReference type="ARBA" id="ARBA00022806"/>
    </source>
</evidence>
<dbReference type="PANTHER" id="PTHR30153:SF2">
    <property type="entry name" value="REPLICATIVE DNA HELICASE"/>
    <property type="match status" value="1"/>
</dbReference>
<dbReference type="GO" id="GO:0003678">
    <property type="term" value="F:DNA helicase activity"/>
    <property type="evidence" value="ECO:0007669"/>
    <property type="project" value="UniProtKB-EC"/>
</dbReference>
<dbReference type="GO" id="GO:0016787">
    <property type="term" value="F:hydrolase activity"/>
    <property type="evidence" value="ECO:0007669"/>
    <property type="project" value="UniProtKB-KW"/>
</dbReference>
<evidence type="ECO:0000256" key="7">
    <source>
        <dbReference type="ARBA" id="ARBA00022840"/>
    </source>
</evidence>
<keyword evidence="3 12" id="KW-0235">DNA replication</keyword>
<comment type="function">
    <text evidence="12">The main replicative DNA helicase, it participates in initiation and elongation during chromosome replication. Travels ahead of the DNA replisome, separating dsDNA into templates for DNA synthesis. A processive ATP-dependent 5'-3' DNA helicase it has DNA-dependent ATPase activity.</text>
</comment>
<evidence type="ECO:0000256" key="12">
    <source>
        <dbReference type="RuleBase" id="RU362085"/>
    </source>
</evidence>
<evidence type="ECO:0000313" key="16">
    <source>
        <dbReference type="Proteomes" id="UP000772618"/>
    </source>
</evidence>
<keyword evidence="9" id="KW-0413">Isomerase</keyword>
<dbReference type="PANTHER" id="PTHR30153">
    <property type="entry name" value="REPLICATIVE DNA HELICASE DNAB"/>
    <property type="match status" value="1"/>
</dbReference>
<dbReference type="PROSITE" id="PS51199">
    <property type="entry name" value="SF4_HELICASE"/>
    <property type="match status" value="1"/>
</dbReference>
<proteinExistence type="inferred from homology"/>
<dbReference type="InterPro" id="IPR007693">
    <property type="entry name" value="DNA_helicase_DnaB-like_N"/>
</dbReference>
<dbReference type="EC" id="5.6.2.3" evidence="11 12"/>